<sequence length="82" mass="9144">MSLTFAQRMALGAERAKYRRRLQEVLDGQGLSGAALARKLGVSSEAIYRTLSGKIHSPKVLDWLREHGAAEEYLCDPRTADR</sequence>
<accession>A0A0X8JKH7</accession>
<dbReference type="GO" id="GO:0003677">
    <property type="term" value="F:DNA binding"/>
    <property type="evidence" value="ECO:0007669"/>
    <property type="project" value="InterPro"/>
</dbReference>
<dbReference type="Proteomes" id="UP000069241">
    <property type="component" value="Chromosome"/>
</dbReference>
<dbReference type="InterPro" id="IPR010982">
    <property type="entry name" value="Lambda_DNA-bd_dom_sf"/>
</dbReference>
<dbReference type="KEGG" id="dfi:AXF13_09115"/>
<proteinExistence type="predicted"/>
<evidence type="ECO:0000313" key="2">
    <source>
        <dbReference type="Proteomes" id="UP000069241"/>
    </source>
</evidence>
<name>A0A0X8JKH7_9BACT</name>
<dbReference type="SUPFAM" id="SSF47413">
    <property type="entry name" value="lambda repressor-like DNA-binding domains"/>
    <property type="match status" value="1"/>
</dbReference>
<evidence type="ECO:0000313" key="1">
    <source>
        <dbReference type="EMBL" id="AMD90267.1"/>
    </source>
</evidence>
<gene>
    <name evidence="1" type="ORF">AXF13_09115</name>
</gene>
<dbReference type="EMBL" id="CP014229">
    <property type="protein sequence ID" value="AMD90267.1"/>
    <property type="molecule type" value="Genomic_DNA"/>
</dbReference>
<organism evidence="1 2">
    <name type="scientific">Desulfovibrio fairfieldensis</name>
    <dbReference type="NCBI Taxonomy" id="44742"/>
    <lineage>
        <taxon>Bacteria</taxon>
        <taxon>Pseudomonadati</taxon>
        <taxon>Thermodesulfobacteriota</taxon>
        <taxon>Desulfovibrionia</taxon>
        <taxon>Desulfovibrionales</taxon>
        <taxon>Desulfovibrionaceae</taxon>
        <taxon>Desulfovibrio</taxon>
    </lineage>
</organism>
<reference evidence="2" key="1">
    <citation type="submission" date="2016-02" db="EMBL/GenBank/DDBJ databases">
        <authorList>
            <person name="Holder M.E."/>
            <person name="Ajami N.J."/>
            <person name="Petrosino J.F."/>
        </authorList>
    </citation>
    <scope>NUCLEOTIDE SEQUENCE [LARGE SCALE GENOMIC DNA]</scope>
    <source>
        <strain evidence="2">CCUG 45958</strain>
    </source>
</reference>
<protein>
    <submittedName>
        <fullName evidence="1">Uncharacterized protein</fullName>
    </submittedName>
</protein>
<dbReference type="Gene3D" id="1.10.260.40">
    <property type="entry name" value="lambda repressor-like DNA-binding domains"/>
    <property type="match status" value="1"/>
</dbReference>
<dbReference type="AlphaFoldDB" id="A0A0X8JKH7"/>
<dbReference type="RefSeq" id="WP_062252760.1">
    <property type="nucleotide sequence ID" value="NZ_CP014229.1"/>
</dbReference>
<dbReference type="STRING" id="44742.AXF13_09115"/>
<keyword evidence="2" id="KW-1185">Reference proteome</keyword>